<evidence type="ECO:0000313" key="7">
    <source>
        <dbReference type="Proteomes" id="UP000485880"/>
    </source>
</evidence>
<accession>A0A8B6M2F5</accession>
<dbReference type="Gene3D" id="2.60.120.10">
    <property type="entry name" value="Jelly Rolls"/>
    <property type="match status" value="1"/>
</dbReference>
<dbReference type="GO" id="GO:0003700">
    <property type="term" value="F:DNA-binding transcription factor activity"/>
    <property type="evidence" value="ECO:0007669"/>
    <property type="project" value="TreeGrafter"/>
</dbReference>
<dbReference type="InterPro" id="IPR036390">
    <property type="entry name" value="WH_DNA-bd_sf"/>
</dbReference>
<evidence type="ECO:0000256" key="1">
    <source>
        <dbReference type="ARBA" id="ARBA00023015"/>
    </source>
</evidence>
<keyword evidence="3" id="KW-0804">Transcription</keyword>
<evidence type="ECO:0000256" key="2">
    <source>
        <dbReference type="ARBA" id="ARBA00023125"/>
    </source>
</evidence>
<dbReference type="PROSITE" id="PS50042">
    <property type="entry name" value="CNMP_BINDING_3"/>
    <property type="match status" value="1"/>
</dbReference>
<dbReference type="PANTHER" id="PTHR24567">
    <property type="entry name" value="CRP FAMILY TRANSCRIPTIONAL REGULATORY PROTEIN"/>
    <property type="match status" value="1"/>
</dbReference>
<dbReference type="Gene3D" id="1.10.10.10">
    <property type="entry name" value="Winged helix-like DNA-binding domain superfamily/Winged helix DNA-binding domain"/>
    <property type="match status" value="1"/>
</dbReference>
<proteinExistence type="predicted"/>
<dbReference type="EMBL" id="CABFMQ020000046">
    <property type="protein sequence ID" value="VTZ49211.1"/>
    <property type="molecule type" value="Genomic_DNA"/>
</dbReference>
<gene>
    <name evidence="6" type="ORF">MPC4_140110</name>
</gene>
<evidence type="ECO:0000313" key="6">
    <source>
        <dbReference type="EMBL" id="VTZ49211.1"/>
    </source>
</evidence>
<keyword evidence="1" id="KW-0805">Transcription regulation</keyword>
<dbReference type="InterPro" id="IPR014710">
    <property type="entry name" value="RmlC-like_jellyroll"/>
</dbReference>
<dbReference type="Pfam" id="PF00027">
    <property type="entry name" value="cNMP_binding"/>
    <property type="match status" value="1"/>
</dbReference>
<name>A0A8B6M2F5_METTU</name>
<dbReference type="SMART" id="SM00419">
    <property type="entry name" value="HTH_CRP"/>
    <property type="match status" value="1"/>
</dbReference>
<dbReference type="InterPro" id="IPR012318">
    <property type="entry name" value="HTH_CRP"/>
</dbReference>
<evidence type="ECO:0000259" key="4">
    <source>
        <dbReference type="PROSITE" id="PS50042"/>
    </source>
</evidence>
<dbReference type="SMART" id="SM00100">
    <property type="entry name" value="cNMP"/>
    <property type="match status" value="1"/>
</dbReference>
<evidence type="ECO:0000259" key="5">
    <source>
        <dbReference type="PROSITE" id="PS51063"/>
    </source>
</evidence>
<feature type="domain" description="HTH crp-type" evidence="5">
    <location>
        <begin position="149"/>
        <end position="221"/>
    </location>
</feature>
<dbReference type="GO" id="GO:0003677">
    <property type="term" value="F:DNA binding"/>
    <property type="evidence" value="ECO:0007669"/>
    <property type="project" value="UniProtKB-KW"/>
</dbReference>
<keyword evidence="2" id="KW-0238">DNA-binding</keyword>
<dbReference type="InterPro" id="IPR050397">
    <property type="entry name" value="Env_Response_Regulators"/>
</dbReference>
<dbReference type="Proteomes" id="UP000485880">
    <property type="component" value="Unassembled WGS sequence"/>
</dbReference>
<comment type="caution">
    <text evidence="6">The sequence shown here is derived from an EMBL/GenBank/DDBJ whole genome shotgun (WGS) entry which is preliminary data.</text>
</comment>
<dbReference type="InterPro" id="IPR000595">
    <property type="entry name" value="cNMP-bd_dom"/>
</dbReference>
<dbReference type="AlphaFoldDB" id="A0A8B6M2F5"/>
<dbReference type="CDD" id="cd00038">
    <property type="entry name" value="CAP_ED"/>
    <property type="match status" value="1"/>
</dbReference>
<reference evidence="6 7" key="1">
    <citation type="submission" date="2019-05" db="EMBL/GenBank/DDBJ databases">
        <authorList>
            <person name="Farhan Ul Haque M."/>
        </authorList>
    </citation>
    <scope>NUCLEOTIDE SEQUENCE [LARGE SCALE GENOMIC DNA]</scope>
    <source>
        <strain evidence="6">2</strain>
    </source>
</reference>
<dbReference type="SUPFAM" id="SSF46785">
    <property type="entry name" value="Winged helix' DNA-binding domain"/>
    <property type="match status" value="1"/>
</dbReference>
<organism evidence="6 7">
    <name type="scientific">Methylocella tundrae</name>
    <dbReference type="NCBI Taxonomy" id="227605"/>
    <lineage>
        <taxon>Bacteria</taxon>
        <taxon>Pseudomonadati</taxon>
        <taxon>Pseudomonadota</taxon>
        <taxon>Alphaproteobacteria</taxon>
        <taxon>Hyphomicrobiales</taxon>
        <taxon>Beijerinckiaceae</taxon>
        <taxon>Methylocella</taxon>
    </lineage>
</organism>
<dbReference type="InterPro" id="IPR036388">
    <property type="entry name" value="WH-like_DNA-bd_sf"/>
</dbReference>
<dbReference type="InterPro" id="IPR018490">
    <property type="entry name" value="cNMP-bd_dom_sf"/>
</dbReference>
<dbReference type="RefSeq" id="WP_174511595.1">
    <property type="nucleotide sequence ID" value="NZ_CABFMQ020000046.1"/>
</dbReference>
<dbReference type="Pfam" id="PF13545">
    <property type="entry name" value="HTH_Crp_2"/>
    <property type="match status" value="1"/>
</dbReference>
<dbReference type="PROSITE" id="PS51063">
    <property type="entry name" value="HTH_CRP_2"/>
    <property type="match status" value="1"/>
</dbReference>
<feature type="domain" description="Cyclic nucleotide-binding" evidence="4">
    <location>
        <begin position="15"/>
        <end position="114"/>
    </location>
</feature>
<evidence type="ECO:0000256" key="3">
    <source>
        <dbReference type="ARBA" id="ARBA00023163"/>
    </source>
</evidence>
<protein>
    <submittedName>
        <fullName evidence="6">Crp/Fnr family transcriptional regulator</fullName>
    </submittedName>
</protein>
<dbReference type="GO" id="GO:0005829">
    <property type="term" value="C:cytosol"/>
    <property type="evidence" value="ECO:0007669"/>
    <property type="project" value="TreeGrafter"/>
</dbReference>
<sequence length="238" mass="26698">MTTIRPSETLARVELFHSLPPDIIARLDTRCIWRRARAKEWIIDYQDESTDVFFLITGVARVMIRSISGRETILRDIEAGAFFGELAAIDGQTRSASILAITDATIAKMTATTFIETVTSHPDVSLRLLRFITGQVRMLANRVNEFTTLAIRERLITELLRLSRANRADPREAIVSPPPIHADLAGRISTRRETVTKELSAMEREGLVRRGRGALTLVDVPRLVAMIGDKEDALDFKT</sequence>
<dbReference type="PANTHER" id="PTHR24567:SF26">
    <property type="entry name" value="REGULATORY PROTEIN YEIL"/>
    <property type="match status" value="1"/>
</dbReference>
<keyword evidence="7" id="KW-1185">Reference proteome</keyword>
<dbReference type="SUPFAM" id="SSF51206">
    <property type="entry name" value="cAMP-binding domain-like"/>
    <property type="match status" value="1"/>
</dbReference>